<feature type="region of interest" description="Disordered" evidence="1">
    <location>
        <begin position="96"/>
        <end position="115"/>
    </location>
</feature>
<dbReference type="EMBL" id="HBFP01006406">
    <property type="protein sequence ID" value="CAD8820181.1"/>
    <property type="molecule type" value="Transcribed_RNA"/>
</dbReference>
<sequence>MGALRDCVLQCAEVSETHRKPYSAAFSMTFCHSSASESSQTCDSSDSLESSECAREPLCVTMAGVNHLEGYPDEVYCWMFADPNEDYNIRLEKISPEKVRKHRKQNGSLNAPKSEKKRGLLSKLKRVLFA</sequence>
<evidence type="ECO:0000313" key="2">
    <source>
        <dbReference type="EMBL" id="CAD8820181.1"/>
    </source>
</evidence>
<reference evidence="2" key="1">
    <citation type="submission" date="2021-01" db="EMBL/GenBank/DDBJ databases">
        <authorList>
            <person name="Corre E."/>
            <person name="Pelletier E."/>
            <person name="Niang G."/>
            <person name="Scheremetjew M."/>
            <person name="Finn R."/>
            <person name="Kale V."/>
            <person name="Holt S."/>
            <person name="Cochrane G."/>
            <person name="Meng A."/>
            <person name="Brown T."/>
            <person name="Cohen L."/>
        </authorList>
    </citation>
    <scope>NUCLEOTIDE SEQUENCE</scope>
    <source>
        <strain evidence="2">CCMP3278</strain>
    </source>
</reference>
<dbReference type="AlphaFoldDB" id="A0A7S1ES18"/>
<gene>
    <name evidence="2" type="ORF">TOLI1172_LOCUS4570</name>
</gene>
<organism evidence="2">
    <name type="scientific">Timspurckia oligopyrenoides</name>
    <dbReference type="NCBI Taxonomy" id="708627"/>
    <lineage>
        <taxon>Eukaryota</taxon>
        <taxon>Rhodophyta</taxon>
        <taxon>Bangiophyceae</taxon>
        <taxon>Porphyridiales</taxon>
        <taxon>Porphyridiaceae</taxon>
        <taxon>Timspurckia</taxon>
    </lineage>
</organism>
<protein>
    <submittedName>
        <fullName evidence="2">Uncharacterized protein</fullName>
    </submittedName>
</protein>
<proteinExistence type="predicted"/>
<accession>A0A7S1ES18</accession>
<name>A0A7S1ES18_9RHOD</name>
<evidence type="ECO:0000256" key="1">
    <source>
        <dbReference type="SAM" id="MobiDB-lite"/>
    </source>
</evidence>